<gene>
    <name evidence="5" type="ORF">JEQ47_08410</name>
</gene>
<dbReference type="Pfam" id="PF13377">
    <property type="entry name" value="Peripla_BP_3"/>
    <property type="match status" value="1"/>
</dbReference>
<dbReference type="InterPro" id="IPR000843">
    <property type="entry name" value="HTH_LacI"/>
</dbReference>
<keyword evidence="6" id="KW-1185">Reference proteome</keyword>
<keyword evidence="1" id="KW-0805">Transcription regulation</keyword>
<dbReference type="AlphaFoldDB" id="A0A934IX35"/>
<dbReference type="CDD" id="cd06267">
    <property type="entry name" value="PBP1_LacI_sugar_binding-like"/>
    <property type="match status" value="1"/>
</dbReference>
<dbReference type="GO" id="GO:0003700">
    <property type="term" value="F:DNA-binding transcription factor activity"/>
    <property type="evidence" value="ECO:0007669"/>
    <property type="project" value="TreeGrafter"/>
</dbReference>
<dbReference type="Gene3D" id="1.10.260.40">
    <property type="entry name" value="lambda repressor-like DNA-binding domains"/>
    <property type="match status" value="1"/>
</dbReference>
<dbReference type="Pfam" id="PF00356">
    <property type="entry name" value="LacI"/>
    <property type="match status" value="1"/>
</dbReference>
<feature type="domain" description="HTH lacI-type" evidence="4">
    <location>
        <begin position="13"/>
        <end position="67"/>
    </location>
</feature>
<evidence type="ECO:0000313" key="6">
    <source>
        <dbReference type="Proteomes" id="UP000602124"/>
    </source>
</evidence>
<accession>A0A934IX35</accession>
<protein>
    <submittedName>
        <fullName evidence="5">LacI family DNA-binding transcriptional regulator</fullName>
    </submittedName>
</protein>
<dbReference type="CDD" id="cd01392">
    <property type="entry name" value="HTH_LacI"/>
    <property type="match status" value="1"/>
</dbReference>
<dbReference type="GO" id="GO:0000976">
    <property type="term" value="F:transcription cis-regulatory region binding"/>
    <property type="evidence" value="ECO:0007669"/>
    <property type="project" value="TreeGrafter"/>
</dbReference>
<dbReference type="PANTHER" id="PTHR30146">
    <property type="entry name" value="LACI-RELATED TRANSCRIPTIONAL REPRESSOR"/>
    <property type="match status" value="1"/>
</dbReference>
<dbReference type="PROSITE" id="PS00356">
    <property type="entry name" value="HTH_LACI_1"/>
    <property type="match status" value="1"/>
</dbReference>
<dbReference type="Proteomes" id="UP000602124">
    <property type="component" value="Unassembled WGS sequence"/>
</dbReference>
<reference evidence="5" key="1">
    <citation type="submission" date="2020-12" db="EMBL/GenBank/DDBJ databases">
        <title>Devosia sp. MSA67 isolated from Mo River.</title>
        <authorList>
            <person name="Ma F."/>
            <person name="Zi Z."/>
        </authorList>
    </citation>
    <scope>NUCLEOTIDE SEQUENCE</scope>
    <source>
        <strain evidence="5">MSA67</strain>
    </source>
</reference>
<organism evidence="5 6">
    <name type="scientific">Devosia sediminis</name>
    <dbReference type="NCBI Taxonomy" id="2798801"/>
    <lineage>
        <taxon>Bacteria</taxon>
        <taxon>Pseudomonadati</taxon>
        <taxon>Pseudomonadota</taxon>
        <taxon>Alphaproteobacteria</taxon>
        <taxon>Hyphomicrobiales</taxon>
        <taxon>Devosiaceae</taxon>
        <taxon>Devosia</taxon>
    </lineage>
</organism>
<name>A0A934IX35_9HYPH</name>
<evidence type="ECO:0000259" key="4">
    <source>
        <dbReference type="PROSITE" id="PS50932"/>
    </source>
</evidence>
<evidence type="ECO:0000256" key="2">
    <source>
        <dbReference type="ARBA" id="ARBA00023125"/>
    </source>
</evidence>
<dbReference type="SUPFAM" id="SSF47413">
    <property type="entry name" value="lambda repressor-like DNA-binding domains"/>
    <property type="match status" value="1"/>
</dbReference>
<sequence>MNEPKSSKRQGRVTIREVAEDAGVSVAAVSKVLRDAYGVSDTLRDKVRASMGKLNYRPLASARGLRGRTYTLGLIFPDLRNPFFGDVFAGVNTALERTQYQVMQGIGTTIGALAEAMIDRQMDGILLVGPNEAPAYLSELALRKPIVAIGHHDDLTPMPFDTVNNDDQLGARLVVRHLIANGHRKIAMLSLLQEPSTVVRQRELGYRLEMMDQGLGANINVGRATQVARDVQLSVKRMLESADRPDAIFCWTDLMAFEAISVVTEMGLSIPDDVAIVGYDNTMYCDFAQNRLTSVDQSGELLGLQAARLLIERIEGRTEAEHFVVTPRIVARASSRKRG</sequence>
<dbReference type="SMART" id="SM00354">
    <property type="entry name" value="HTH_LACI"/>
    <property type="match status" value="1"/>
</dbReference>
<keyword evidence="2 5" id="KW-0238">DNA-binding</keyword>
<comment type="caution">
    <text evidence="5">The sequence shown here is derived from an EMBL/GenBank/DDBJ whole genome shotgun (WGS) entry which is preliminary data.</text>
</comment>
<dbReference type="InterPro" id="IPR010982">
    <property type="entry name" value="Lambda_DNA-bd_dom_sf"/>
</dbReference>
<dbReference type="InterPro" id="IPR046335">
    <property type="entry name" value="LacI/GalR-like_sensor"/>
</dbReference>
<evidence type="ECO:0000256" key="3">
    <source>
        <dbReference type="ARBA" id="ARBA00023163"/>
    </source>
</evidence>
<dbReference type="PROSITE" id="PS50932">
    <property type="entry name" value="HTH_LACI_2"/>
    <property type="match status" value="1"/>
</dbReference>
<evidence type="ECO:0000256" key="1">
    <source>
        <dbReference type="ARBA" id="ARBA00023015"/>
    </source>
</evidence>
<dbReference type="RefSeq" id="WP_198875970.1">
    <property type="nucleotide sequence ID" value="NZ_JAEKMH010000002.1"/>
</dbReference>
<dbReference type="EMBL" id="JAEKMH010000002">
    <property type="protein sequence ID" value="MBJ3784736.1"/>
    <property type="molecule type" value="Genomic_DNA"/>
</dbReference>
<dbReference type="InterPro" id="IPR028082">
    <property type="entry name" value="Peripla_BP_I"/>
</dbReference>
<dbReference type="SUPFAM" id="SSF53822">
    <property type="entry name" value="Periplasmic binding protein-like I"/>
    <property type="match status" value="1"/>
</dbReference>
<proteinExistence type="predicted"/>
<dbReference type="Gene3D" id="3.40.50.2300">
    <property type="match status" value="2"/>
</dbReference>
<keyword evidence="3" id="KW-0804">Transcription</keyword>
<dbReference type="PANTHER" id="PTHR30146:SF109">
    <property type="entry name" value="HTH-TYPE TRANSCRIPTIONAL REGULATOR GALS"/>
    <property type="match status" value="1"/>
</dbReference>
<evidence type="ECO:0000313" key="5">
    <source>
        <dbReference type="EMBL" id="MBJ3784736.1"/>
    </source>
</evidence>